<reference evidence="5 6" key="2">
    <citation type="journal article" date="2015" name="Eukaryot. Cell">
        <title>Asexual propagation of a virulent clone complex in a human and feline outbreak of sporotrichosis.</title>
        <authorList>
            <person name="Teixeira Mde M."/>
            <person name="Rodrigues A.M."/>
            <person name="Tsui C.K."/>
            <person name="de Almeida L.G."/>
            <person name="Van Diepeningen A.D."/>
            <person name="van den Ende B.G."/>
            <person name="Fernandes G.F."/>
            <person name="Kano R."/>
            <person name="Hamelin R.C."/>
            <person name="Lopes-Bezerra L.M."/>
            <person name="Vasconcelos A.T."/>
            <person name="de Hoog S."/>
            <person name="de Camargo Z.P."/>
            <person name="Felipe M.S."/>
        </authorList>
    </citation>
    <scope>NUCLEOTIDE SEQUENCE [LARGE SCALE GENOMIC DNA]</scope>
    <source>
        <strain evidence="5 6">1099-18</strain>
    </source>
</reference>
<accession>A0A0F2M060</accession>
<dbReference type="OrthoDB" id="18302at2759"/>
<evidence type="ECO:0000313" key="6">
    <source>
        <dbReference type="Proteomes" id="UP000033710"/>
    </source>
</evidence>
<feature type="compositionally biased region" description="Polar residues" evidence="2">
    <location>
        <begin position="76"/>
        <end position="85"/>
    </location>
</feature>
<feature type="compositionally biased region" description="Low complexity" evidence="2">
    <location>
        <begin position="95"/>
        <end position="110"/>
    </location>
</feature>
<evidence type="ECO:0000256" key="2">
    <source>
        <dbReference type="SAM" id="MobiDB-lite"/>
    </source>
</evidence>
<comment type="similarity">
    <text evidence="1">Belongs to the RMD1/sif2 family.</text>
</comment>
<name>A0A0F2M060_SPOSC</name>
<reference evidence="5 6" key="1">
    <citation type="journal article" date="2014" name="BMC Genomics">
        <title>Comparative genomics of the major fungal agents of human and animal Sporotrichosis: Sporothrix schenckii and Sporothrix brasiliensis.</title>
        <authorList>
            <person name="Teixeira M.M."/>
            <person name="de Almeida L.G."/>
            <person name="Kubitschek-Barreira P."/>
            <person name="Alves F.L."/>
            <person name="Kioshima E.S."/>
            <person name="Abadio A.K."/>
            <person name="Fernandes L."/>
            <person name="Derengowski L.S."/>
            <person name="Ferreira K.S."/>
            <person name="Souza R.C."/>
            <person name="Ruiz J.C."/>
            <person name="de Andrade N.C."/>
            <person name="Paes H.C."/>
            <person name="Nicola A.M."/>
            <person name="Albuquerque P."/>
            <person name="Gerber A.L."/>
            <person name="Martins V.P."/>
            <person name="Peconick L.D."/>
            <person name="Neto A.V."/>
            <person name="Chaucanez C.B."/>
            <person name="Silva P.A."/>
            <person name="Cunha O.L."/>
            <person name="de Oliveira F.F."/>
            <person name="dos Santos T.C."/>
            <person name="Barros A.L."/>
            <person name="Soares M.A."/>
            <person name="de Oliveira L.M."/>
            <person name="Marini M.M."/>
            <person name="Villalobos-Duno H."/>
            <person name="Cunha M.M."/>
            <person name="de Hoog S."/>
            <person name="da Silveira J.F."/>
            <person name="Henrissat B."/>
            <person name="Nino-Vega G.A."/>
            <person name="Cisalpino P.S."/>
            <person name="Mora-Montes H.M."/>
            <person name="Almeida S.R."/>
            <person name="Stajich J.E."/>
            <person name="Lopes-Bezerra L.M."/>
            <person name="Vasconcelos A.T."/>
            <person name="Felipe M.S."/>
        </authorList>
    </citation>
    <scope>NUCLEOTIDE SEQUENCE [LARGE SCALE GENOMIC DNA]</scope>
    <source>
        <strain evidence="5 6">1099-18</strain>
    </source>
</reference>
<organism evidence="5 6">
    <name type="scientific">Sporothrix schenckii 1099-18</name>
    <dbReference type="NCBI Taxonomy" id="1397361"/>
    <lineage>
        <taxon>Eukaryota</taxon>
        <taxon>Fungi</taxon>
        <taxon>Dikarya</taxon>
        <taxon>Ascomycota</taxon>
        <taxon>Pezizomycotina</taxon>
        <taxon>Sordariomycetes</taxon>
        <taxon>Sordariomycetidae</taxon>
        <taxon>Ophiostomatales</taxon>
        <taxon>Ophiostomataceae</taxon>
        <taxon>Sporothrix</taxon>
    </lineage>
</organism>
<feature type="region of interest" description="Disordered" evidence="2">
    <location>
        <begin position="247"/>
        <end position="269"/>
    </location>
</feature>
<dbReference type="InterPro" id="IPR051624">
    <property type="entry name" value="RMD1/Sad1-interacting"/>
</dbReference>
<feature type="compositionally biased region" description="Low complexity" evidence="2">
    <location>
        <begin position="20"/>
        <end position="66"/>
    </location>
</feature>
<feature type="compositionally biased region" description="Basic and acidic residues" evidence="2">
    <location>
        <begin position="406"/>
        <end position="415"/>
    </location>
</feature>
<feature type="compositionally biased region" description="Low complexity" evidence="2">
    <location>
        <begin position="433"/>
        <end position="455"/>
    </location>
</feature>
<protein>
    <recommendedName>
        <fullName evidence="4">DUF155 domain-containing protein</fullName>
    </recommendedName>
</protein>
<keyword evidence="3" id="KW-1133">Transmembrane helix</keyword>
<sequence length="805" mass="86961">MSSKRGPSVLVTDARERPPNRGAPNNRRTNTSSSPSSSSSSQSSASGSNSGGASSASSSSPSQRSRLAMRHISVDNVLQHNSEIPSGQPRGPPGALRMLPSSALSAAASVARRRGLTRRSSSSFGINTGGGAGGSSGAASSGMSSGVLVPGSASGGVGGVGSGLGPAGGPPLPRTGLPGVPSRTTKISEKLVLLPETADEKAKSDEDDEDEDGNEIRDATWAAAVAGDENAEAARRALQRARIALEEAAETGEVPPTGSSLYDGARPPRDEELDVLRKRGGIRGKSYAERLPKGQRTEKVARLTAYCTAQAFKMRATAEFLRTHHAAKTKLYDDCLYTVYHLPLLPGHDGYRVRSRPMLKTPGTGKTVLDLEIERSERRDEHIGYFDDYVSQHADHNNGNNNNDNSHGDRGDHDNGQQMNGTGGHDDVHYERQAQQQSPNEQSPSEQEQQQQQQALYSMSASAGGPESPMPTIASPVNRLAPEAKHFAEMFVFSYGVVVFWNFTELQEKDILADLAFAEDDASTSTSPGARSLVTRPLDEADFETEEFHFEYSASVQRPRVFNDMITLLPRSDHMVKLTISHAIAQSTKLCFFEEKMSETMQNAQNVPKTLALTGELNMSRTEIVKILGRLFKNRVDINLSSNILDVPNFFWDAEPTLHPLYVAIREYLEIDPRIQVLNERCRVFLDLAEILADSVADSKMSSITWIIIILIVISILVTVTEVTLRFSILEKEKGKINNGTVLASARYLLSSSATAPPVAQIHQPVAGDTDLTLDELRAWAAQLDARERAAVCGSDIIGQTFAGV</sequence>
<dbReference type="VEuPathDB" id="FungiDB:SPSK_04012"/>
<dbReference type="AlphaFoldDB" id="A0A0F2M060"/>
<keyword evidence="3" id="KW-0812">Transmembrane</keyword>
<dbReference type="PANTHER" id="PTHR16255">
    <property type="entry name" value="REQUIRED FOR MEIOTIC NUCLEAR DIVISION PROTEIN 1 HOMOLOG"/>
    <property type="match status" value="1"/>
</dbReference>
<gene>
    <name evidence="5" type="ORF">SPSK_04012</name>
</gene>
<feature type="compositionally biased region" description="Low complexity" evidence="2">
    <location>
        <begin position="137"/>
        <end position="152"/>
    </location>
</feature>
<feature type="domain" description="DUF155" evidence="4">
    <location>
        <begin position="490"/>
        <end position="679"/>
    </location>
</feature>
<keyword evidence="3" id="KW-0472">Membrane</keyword>
<feature type="transmembrane region" description="Helical" evidence="3">
    <location>
        <begin position="704"/>
        <end position="725"/>
    </location>
</feature>
<feature type="compositionally biased region" description="Gly residues" evidence="2">
    <location>
        <begin position="153"/>
        <end position="167"/>
    </location>
</feature>
<feature type="compositionally biased region" description="Gly residues" evidence="2">
    <location>
        <begin position="127"/>
        <end position="136"/>
    </location>
</feature>
<comment type="caution">
    <text evidence="5">The sequence shown here is derived from an EMBL/GenBank/DDBJ whole genome shotgun (WGS) entry which is preliminary data.</text>
</comment>
<dbReference type="PANTHER" id="PTHR16255:SF4">
    <property type="entry name" value="SPORULATION PROTEIN RMD8"/>
    <property type="match status" value="1"/>
</dbReference>
<dbReference type="EMBL" id="AXCR01000010">
    <property type="protein sequence ID" value="KJR83092.1"/>
    <property type="molecule type" value="Genomic_DNA"/>
</dbReference>
<feature type="region of interest" description="Disordered" evidence="2">
    <location>
        <begin position="1"/>
        <end position="214"/>
    </location>
</feature>
<feature type="region of interest" description="Disordered" evidence="2">
    <location>
        <begin position="391"/>
        <end position="475"/>
    </location>
</feature>
<dbReference type="GO" id="GO:0005739">
    <property type="term" value="C:mitochondrion"/>
    <property type="evidence" value="ECO:0007669"/>
    <property type="project" value="UniProtKB-ARBA"/>
</dbReference>
<dbReference type="Proteomes" id="UP000033710">
    <property type="component" value="Unassembled WGS sequence"/>
</dbReference>
<dbReference type="KEGG" id="ssck:SPSK_04012"/>
<evidence type="ECO:0000256" key="3">
    <source>
        <dbReference type="SAM" id="Phobius"/>
    </source>
</evidence>
<dbReference type="RefSeq" id="XP_016585768.1">
    <property type="nucleotide sequence ID" value="XM_016730826.1"/>
</dbReference>
<evidence type="ECO:0000256" key="1">
    <source>
        <dbReference type="ARBA" id="ARBA00008306"/>
    </source>
</evidence>
<dbReference type="Pfam" id="PF02582">
    <property type="entry name" value="DUF155"/>
    <property type="match status" value="1"/>
</dbReference>
<dbReference type="GeneID" id="27666103"/>
<evidence type="ECO:0000313" key="5">
    <source>
        <dbReference type="EMBL" id="KJR83092.1"/>
    </source>
</evidence>
<dbReference type="InterPro" id="IPR003734">
    <property type="entry name" value="DUF155"/>
</dbReference>
<proteinExistence type="inferred from homology"/>
<evidence type="ECO:0000259" key="4">
    <source>
        <dbReference type="Pfam" id="PF02582"/>
    </source>
</evidence>